<evidence type="ECO:0000313" key="3">
    <source>
        <dbReference type="Proteomes" id="UP000664303"/>
    </source>
</evidence>
<gene>
    <name evidence="2" type="ORF">JYP50_11855</name>
</gene>
<dbReference type="InterPro" id="IPR039418">
    <property type="entry name" value="LexA-like"/>
</dbReference>
<dbReference type="CDD" id="cd06529">
    <property type="entry name" value="S24_LexA-like"/>
    <property type="match status" value="1"/>
</dbReference>
<dbReference type="PANTHER" id="PTHR33516">
    <property type="entry name" value="LEXA REPRESSOR"/>
    <property type="match status" value="1"/>
</dbReference>
<keyword evidence="3" id="KW-1185">Reference proteome</keyword>
<evidence type="ECO:0000313" key="2">
    <source>
        <dbReference type="EMBL" id="MBN7797294.1"/>
    </source>
</evidence>
<feature type="domain" description="Peptidase S24/S26A/S26B/S26C" evidence="1">
    <location>
        <begin position="97"/>
        <end position="216"/>
    </location>
</feature>
<dbReference type="SUPFAM" id="SSF51306">
    <property type="entry name" value="LexA/Signal peptidase"/>
    <property type="match status" value="1"/>
</dbReference>
<dbReference type="Pfam" id="PF00717">
    <property type="entry name" value="Peptidase_S24"/>
    <property type="match status" value="1"/>
</dbReference>
<dbReference type="InterPro" id="IPR015927">
    <property type="entry name" value="Peptidase_S24_S26A/B/C"/>
</dbReference>
<comment type="caution">
    <text evidence="2">The sequence shown here is derived from an EMBL/GenBank/DDBJ whole genome shotgun (WGS) entry which is preliminary data.</text>
</comment>
<dbReference type="InterPro" id="IPR036286">
    <property type="entry name" value="LexA/Signal_pep-like_sf"/>
</dbReference>
<dbReference type="EMBL" id="JAFKCZ010000008">
    <property type="protein sequence ID" value="MBN7797294.1"/>
    <property type="molecule type" value="Genomic_DNA"/>
</dbReference>
<evidence type="ECO:0000259" key="1">
    <source>
        <dbReference type="Pfam" id="PF00717"/>
    </source>
</evidence>
<dbReference type="RefSeq" id="WP_206560747.1">
    <property type="nucleotide sequence ID" value="NZ_JAFKCZ010000008.1"/>
</dbReference>
<dbReference type="Gene3D" id="2.10.109.10">
    <property type="entry name" value="Umud Fragment, subunit A"/>
    <property type="match status" value="1"/>
</dbReference>
<dbReference type="InterPro" id="IPR050077">
    <property type="entry name" value="LexA_repressor"/>
</dbReference>
<protein>
    <submittedName>
        <fullName evidence="2">S24 family peptidase</fullName>
    </submittedName>
</protein>
<accession>A0A939IJ53</accession>
<name>A0A939IJ53_9GAMM</name>
<dbReference type="PANTHER" id="PTHR33516:SF2">
    <property type="entry name" value="LEXA REPRESSOR-RELATED"/>
    <property type="match status" value="1"/>
</dbReference>
<reference evidence="2" key="1">
    <citation type="submission" date="2021-02" db="EMBL/GenBank/DDBJ databases">
        <title>PHA producing bacteria isolated from coastal sediment in Guangdong, Shenzhen.</title>
        <authorList>
            <person name="Zheng W."/>
            <person name="Yu S."/>
            <person name="Huang Y."/>
        </authorList>
    </citation>
    <scope>NUCLEOTIDE SEQUENCE</scope>
    <source>
        <strain evidence="2">TN14-10</strain>
    </source>
</reference>
<dbReference type="AlphaFoldDB" id="A0A939IJ53"/>
<organism evidence="2 3">
    <name type="scientific">Parahaliea mediterranea</name>
    <dbReference type="NCBI Taxonomy" id="651086"/>
    <lineage>
        <taxon>Bacteria</taxon>
        <taxon>Pseudomonadati</taxon>
        <taxon>Pseudomonadota</taxon>
        <taxon>Gammaproteobacteria</taxon>
        <taxon>Cellvibrionales</taxon>
        <taxon>Halieaceae</taxon>
        <taxon>Parahaliea</taxon>
    </lineage>
</organism>
<dbReference type="Proteomes" id="UP000664303">
    <property type="component" value="Unassembled WGS sequence"/>
</dbReference>
<proteinExistence type="predicted"/>
<sequence length="222" mass="24852">MTRKQSPIRLKNLEILIREAGSAARLARAAETNSSYLSQVRNQLPTQKGTPRSIGDDLAAKLEAAMKKPPGWMDVDHDTRAYGASDGPNLNNHHRLISWSQVGKKGDKNLSEHEPLPYATDLLICPVKCSEETFVLRVRGASMEPKFREGELIFVDPFAPVSHGKFVVVRLESSGEVTFKQWIEEEGKQYLKTLNPDWPDRIIKVDRNTTVCGVIVFKGEAL</sequence>